<dbReference type="AlphaFoldDB" id="A0AAN9XZB2"/>
<evidence type="ECO:0000256" key="2">
    <source>
        <dbReference type="ARBA" id="ARBA00023015"/>
    </source>
</evidence>
<dbReference type="GO" id="GO:0046983">
    <property type="term" value="F:protein dimerization activity"/>
    <property type="evidence" value="ECO:0007669"/>
    <property type="project" value="InterPro"/>
</dbReference>
<dbReference type="InterPro" id="IPR003650">
    <property type="entry name" value="Orange_dom"/>
</dbReference>
<reference evidence="9 10" key="1">
    <citation type="submission" date="2024-03" db="EMBL/GenBank/DDBJ databases">
        <title>Adaptation during the transition from Ophiocordyceps entomopathogen to insect associate is accompanied by gene loss and intensified selection.</title>
        <authorList>
            <person name="Ward C.M."/>
            <person name="Onetto C.A."/>
            <person name="Borneman A.R."/>
        </authorList>
    </citation>
    <scope>NUCLEOTIDE SEQUENCE [LARGE SCALE GENOMIC DNA]</scope>
    <source>
        <strain evidence="9">AWRI1</strain>
        <tissue evidence="9">Single Adult Female</tissue>
    </source>
</reference>
<evidence type="ECO:0000313" key="10">
    <source>
        <dbReference type="Proteomes" id="UP001367676"/>
    </source>
</evidence>
<evidence type="ECO:0000256" key="6">
    <source>
        <dbReference type="SAM" id="MobiDB-lite"/>
    </source>
</evidence>
<dbReference type="InterPro" id="IPR050370">
    <property type="entry name" value="HES_HEY"/>
</dbReference>
<evidence type="ECO:0000256" key="4">
    <source>
        <dbReference type="ARBA" id="ARBA00023163"/>
    </source>
</evidence>
<evidence type="ECO:0000259" key="7">
    <source>
        <dbReference type="PROSITE" id="PS50888"/>
    </source>
</evidence>
<name>A0AAN9XZB2_9HEMI</name>
<dbReference type="PANTHER" id="PTHR10985">
    <property type="entry name" value="BASIC HELIX-LOOP-HELIX TRANSCRIPTION FACTOR, HES-RELATED"/>
    <property type="match status" value="1"/>
</dbReference>
<feature type="compositionally biased region" description="Polar residues" evidence="6">
    <location>
        <begin position="262"/>
        <end position="288"/>
    </location>
</feature>
<dbReference type="FunFam" id="4.10.280.10:FF:000009">
    <property type="entry name" value="Transcription factor HES-1"/>
    <property type="match status" value="1"/>
</dbReference>
<feature type="region of interest" description="Disordered" evidence="6">
    <location>
        <begin position="259"/>
        <end position="288"/>
    </location>
</feature>
<evidence type="ECO:0000256" key="5">
    <source>
        <dbReference type="ARBA" id="ARBA00023242"/>
    </source>
</evidence>
<dbReference type="GO" id="GO:0005634">
    <property type="term" value="C:nucleus"/>
    <property type="evidence" value="ECO:0007669"/>
    <property type="project" value="UniProtKB-SubCell"/>
</dbReference>
<dbReference type="SMART" id="SM00353">
    <property type="entry name" value="HLH"/>
    <property type="match status" value="1"/>
</dbReference>
<evidence type="ECO:0000256" key="3">
    <source>
        <dbReference type="ARBA" id="ARBA00023125"/>
    </source>
</evidence>
<evidence type="ECO:0000313" key="9">
    <source>
        <dbReference type="EMBL" id="KAK7574063.1"/>
    </source>
</evidence>
<evidence type="ECO:0000259" key="8">
    <source>
        <dbReference type="PROSITE" id="PS51054"/>
    </source>
</evidence>
<protein>
    <submittedName>
        <fullName evidence="9">Uncharacterized protein</fullName>
    </submittedName>
</protein>
<accession>A0AAN9XZB2</accession>
<dbReference type="InterPro" id="IPR036638">
    <property type="entry name" value="HLH_DNA-bd_sf"/>
</dbReference>
<dbReference type="GO" id="GO:1990837">
    <property type="term" value="F:sequence-specific double-stranded DNA binding"/>
    <property type="evidence" value="ECO:0007669"/>
    <property type="project" value="UniProtKB-ARBA"/>
</dbReference>
<dbReference type="GO" id="GO:0006355">
    <property type="term" value="P:regulation of DNA-templated transcription"/>
    <property type="evidence" value="ECO:0007669"/>
    <property type="project" value="InterPro"/>
</dbReference>
<dbReference type="SMART" id="SM00511">
    <property type="entry name" value="ORANGE"/>
    <property type="match status" value="1"/>
</dbReference>
<dbReference type="EMBL" id="JBBCAQ010000037">
    <property type="protein sequence ID" value="KAK7574063.1"/>
    <property type="molecule type" value="Genomic_DNA"/>
</dbReference>
<dbReference type="Proteomes" id="UP001367676">
    <property type="component" value="Unassembled WGS sequence"/>
</dbReference>
<dbReference type="PROSITE" id="PS50888">
    <property type="entry name" value="BHLH"/>
    <property type="match status" value="1"/>
</dbReference>
<keyword evidence="5" id="KW-0539">Nucleus</keyword>
<dbReference type="Gene3D" id="6.10.250.980">
    <property type="match status" value="1"/>
</dbReference>
<proteinExistence type="predicted"/>
<dbReference type="CDD" id="cd18913">
    <property type="entry name" value="bHLH-O_hairy_like"/>
    <property type="match status" value="1"/>
</dbReference>
<evidence type="ECO:0000256" key="1">
    <source>
        <dbReference type="ARBA" id="ARBA00004123"/>
    </source>
</evidence>
<keyword evidence="3" id="KW-0238">DNA-binding</keyword>
<feature type="compositionally biased region" description="Low complexity" evidence="6">
    <location>
        <begin position="331"/>
        <end position="343"/>
    </location>
</feature>
<dbReference type="PROSITE" id="PS51054">
    <property type="entry name" value="ORANGE"/>
    <property type="match status" value="1"/>
</dbReference>
<dbReference type="SUPFAM" id="SSF47459">
    <property type="entry name" value="HLH, helix-loop-helix DNA-binding domain"/>
    <property type="match status" value="1"/>
</dbReference>
<comment type="subcellular location">
    <subcellularLocation>
        <location evidence="1">Nucleus</location>
    </subcellularLocation>
</comment>
<feature type="domain" description="Orange" evidence="8">
    <location>
        <begin position="108"/>
        <end position="141"/>
    </location>
</feature>
<feature type="compositionally biased region" description="Basic and acidic residues" evidence="6">
    <location>
        <begin position="399"/>
        <end position="411"/>
    </location>
</feature>
<dbReference type="InterPro" id="IPR011598">
    <property type="entry name" value="bHLH_dom"/>
</dbReference>
<dbReference type="Gene3D" id="4.10.280.10">
    <property type="entry name" value="Helix-loop-helix DNA-binding domain"/>
    <property type="match status" value="1"/>
</dbReference>
<dbReference type="SUPFAM" id="SSF158457">
    <property type="entry name" value="Orange domain-like"/>
    <property type="match status" value="1"/>
</dbReference>
<keyword evidence="4" id="KW-0804">Transcription</keyword>
<organism evidence="9 10">
    <name type="scientific">Parthenolecanium corni</name>
    <dbReference type="NCBI Taxonomy" id="536013"/>
    <lineage>
        <taxon>Eukaryota</taxon>
        <taxon>Metazoa</taxon>
        <taxon>Ecdysozoa</taxon>
        <taxon>Arthropoda</taxon>
        <taxon>Hexapoda</taxon>
        <taxon>Insecta</taxon>
        <taxon>Pterygota</taxon>
        <taxon>Neoptera</taxon>
        <taxon>Paraneoptera</taxon>
        <taxon>Hemiptera</taxon>
        <taxon>Sternorrhyncha</taxon>
        <taxon>Coccoidea</taxon>
        <taxon>Coccidae</taxon>
        <taxon>Parthenolecanium</taxon>
    </lineage>
</organism>
<keyword evidence="10" id="KW-1185">Reference proteome</keyword>
<feature type="domain" description="BHLH" evidence="7">
    <location>
        <begin position="32"/>
        <end position="89"/>
    </location>
</feature>
<feature type="region of interest" description="Disordered" evidence="6">
    <location>
        <begin position="329"/>
        <end position="372"/>
    </location>
</feature>
<gene>
    <name evidence="9" type="ORF">V9T40_011254</name>
</gene>
<feature type="region of interest" description="Disordered" evidence="6">
    <location>
        <begin position="399"/>
        <end position="429"/>
    </location>
</feature>
<comment type="caution">
    <text evidence="9">The sequence shown here is derived from an EMBL/GenBank/DDBJ whole genome shotgun (WGS) entry which is preliminary data.</text>
</comment>
<dbReference type="Pfam" id="PF07527">
    <property type="entry name" value="Hairy_orange"/>
    <property type="match status" value="1"/>
</dbReference>
<dbReference type="Pfam" id="PF00010">
    <property type="entry name" value="HLH"/>
    <property type="match status" value="1"/>
</dbReference>
<keyword evidence="2" id="KW-0805">Transcription regulation</keyword>
<sequence length="429" mass="46892">MPVSEDELDPRIHSSLSQNGEFRYTSLSKAEQRKNNKPIMEKRRRARINQCLNELKALILDATNKDPARHTKLEKADILEMTVKHLQTIQRQHLSAAVATDPTVIHKFKTGFNECAAEVSRYIGSLEGIEGGVKKRLIEHLSGCITTPAQPYSMPAISSAFTNTPPELRMGNVDDLNNNQDSARFPGVSGLQLIPSRLPSGELALLLPNASSLSSLFPGSSLDIASGSRSRASAFTPVSKDTKGGNSAEDVAAAIAYDSSHSEVSSTSNDGLSFKTPRTPTKSHTTSSSLLIPVTELQSQLKKGHPSHTLCSSERSVFKPLTVYTDPCYELSPSRRSPPLSRKSPLDFSIKKEGDDVPSSTNRQGRKRPLEDLSCNVQLPAKSMKLRLEQGNEKLVKLEPKSEGLECDSGRDANVTNDSVTSGDMWRPW</sequence>